<dbReference type="CDD" id="cd20830">
    <property type="entry name" value="C1_PIK3R-like_rpt2"/>
    <property type="match status" value="1"/>
</dbReference>
<dbReference type="InterPro" id="IPR000980">
    <property type="entry name" value="SH2"/>
</dbReference>
<sequence>MSPPISFSLQQLQLELAYVLFKPITEWTSANVVEWMAALNLYRYADVFKSKDIKGSDLLNLDRDKLMNMGIKDEFHLKAILVCIDELCRKGSDMQNESGMENSAAASDHYLRKHSFSTLERCDKCHKYLRGLSHQGNICQDCGLVAHRTCSATGLPPCLPPGIGAERHARSPFCSVFGLGLCGQFNTKGQPASYLVIRCAEEIEARAKSLPSLDLYKMYRSSPPPDKVDELRTKFNEAEDITALDLSAYEPNCITNILNKYLRELPDPVIPVQWYDRFLEASRVCNDDEQCSVCLMQLVQELPEQHKSTLTYLMAHLCRICQMQYSRGIKEAPTILIQVLCHIFLRPPWESIIQVVYNTESHIRIMELLLLHGDWGEKLPEFASAPALPPRKLSRLAPACAIQMLTEMDPPAPDEMHSNKLSDAEWYWGDITRDEVNEKLMDTPDGTFFVRNASTKSGEYTLTLRKGGSSKLIKISHRSGKYGFSEPFKFNTVVELVNFYRNVSLAQYNATLDIKLLYPVSRFQQEEEIASSSDIEKVATKLLEIHDTYVAKTKQYDEYSEEFENINKEINLKRQALDAFIETVIMFEDQIKLQERFQKEAQPHEVKSLMENSEILKLRLKSMNESRKTLEDSLNQQVAFSRAIEREMQALKPEVIQLFRQKEKHVAWLVSRGVKQNRLMQLLQSGGGVRALVLGVEDLPHQDELTWLLNECSRTDAEQYLAGKKDGTFLVRPSSSGQYALSIACNGITNHCIIYKTKRGYGFAEPYNIYESLKALVIHYAQNSLEEHNDSLTTNLAFPVFAPPNPISTSTDQNDNSNNNSVTVPPLLGYINLGNINNTHY</sequence>
<dbReference type="PRINTS" id="PR00678">
    <property type="entry name" value="PI3KINASEP85"/>
</dbReference>
<comment type="similarity">
    <text evidence="1">Belongs to the PI3K p85 subunit family.</text>
</comment>
<dbReference type="CDD" id="cd00159">
    <property type="entry name" value="RhoGAP"/>
    <property type="match status" value="1"/>
</dbReference>
<keyword evidence="6" id="KW-0862">Zinc</keyword>
<dbReference type="Pfam" id="PF16454">
    <property type="entry name" value="PI3K_P85_iSH2"/>
    <property type="match status" value="1"/>
</dbReference>
<dbReference type="InterPro" id="IPR036860">
    <property type="entry name" value="SH2_dom_sf"/>
</dbReference>
<reference evidence="13" key="1">
    <citation type="submission" date="2015-01" db="EMBL/GenBank/DDBJ databases">
        <title>Molecular cloning and function analysis of phosphatidyl inositol 3 kinase p85alpha subunit gene NlPIK3R1 in the brown planthopper, Nilaparvata lugens (Hemiptera: Delphacidae).</title>
        <authorList>
            <person name="Lu C."/>
            <person name="Hao P."/>
            <person name="Yu X."/>
            <person name="Ma Y."/>
            <person name="Zhu J."/>
            <person name="Feng Y."/>
        </authorList>
    </citation>
    <scope>NUCLEOTIDE SEQUENCE</scope>
</reference>
<proteinExistence type="evidence at transcript level"/>
<dbReference type="InterPro" id="IPR046349">
    <property type="entry name" value="C1-like_sf"/>
</dbReference>
<dbReference type="Gene3D" id="1.10.287.1490">
    <property type="match status" value="1"/>
</dbReference>
<dbReference type="GO" id="GO:0005096">
    <property type="term" value="F:GTPase activator activity"/>
    <property type="evidence" value="ECO:0007669"/>
    <property type="project" value="UniProtKB-KW"/>
</dbReference>
<dbReference type="SMART" id="SM00252">
    <property type="entry name" value="SH2"/>
    <property type="match status" value="2"/>
</dbReference>
<name>A0A0H3W566_NILLU</name>
<dbReference type="GO" id="GO:0007165">
    <property type="term" value="P:signal transduction"/>
    <property type="evidence" value="ECO:0007669"/>
    <property type="project" value="InterPro"/>
</dbReference>
<feature type="domain" description="SH2" evidence="9">
    <location>
        <begin position="707"/>
        <end position="800"/>
    </location>
</feature>
<dbReference type="Pfam" id="PF00017">
    <property type="entry name" value="SH2"/>
    <property type="match status" value="2"/>
</dbReference>
<dbReference type="SMART" id="SM00454">
    <property type="entry name" value="SAM"/>
    <property type="match status" value="1"/>
</dbReference>
<keyword evidence="13" id="KW-0808">Transferase</keyword>
<gene>
    <name evidence="13" type="primary">PIK3R1</name>
</gene>
<dbReference type="InterPro" id="IPR002219">
    <property type="entry name" value="PKC_DAG/PE"/>
</dbReference>
<feature type="domain" description="Rho-GAP" evidence="12">
    <location>
        <begin position="179"/>
        <end position="377"/>
    </location>
</feature>
<dbReference type="SUPFAM" id="SSF57889">
    <property type="entry name" value="Cysteine-rich domain"/>
    <property type="match status" value="1"/>
</dbReference>
<dbReference type="Gene3D" id="1.10.555.10">
    <property type="entry name" value="Rho GTPase activation protein"/>
    <property type="match status" value="1"/>
</dbReference>
<feature type="coiled-coil region" evidence="8">
    <location>
        <begin position="549"/>
        <end position="576"/>
    </location>
</feature>
<dbReference type="InterPro" id="IPR035022">
    <property type="entry name" value="PI3kinase_P85_nSH2"/>
</dbReference>
<dbReference type="SUPFAM" id="SSF47769">
    <property type="entry name" value="SAM/Pointed domain"/>
    <property type="match status" value="1"/>
</dbReference>
<dbReference type="SMART" id="SM00109">
    <property type="entry name" value="C1"/>
    <property type="match status" value="1"/>
</dbReference>
<dbReference type="Pfam" id="PF00620">
    <property type="entry name" value="RhoGAP"/>
    <property type="match status" value="1"/>
</dbReference>
<dbReference type="InterPro" id="IPR013761">
    <property type="entry name" value="SAM/pointed_sf"/>
</dbReference>
<dbReference type="Pfam" id="PF07647">
    <property type="entry name" value="SAM_2"/>
    <property type="match status" value="1"/>
</dbReference>
<evidence type="ECO:0000259" key="12">
    <source>
        <dbReference type="PROSITE" id="PS50238"/>
    </source>
</evidence>
<keyword evidence="3" id="KW-0597">Phosphoprotein</keyword>
<feature type="domain" description="SAM" evidence="11">
    <location>
        <begin position="27"/>
        <end position="90"/>
    </location>
</feature>
<dbReference type="PROSITE" id="PS50081">
    <property type="entry name" value="ZF_DAG_PE_2"/>
    <property type="match status" value="1"/>
</dbReference>
<feature type="domain" description="Phorbol-ester/DAG-type" evidence="10">
    <location>
        <begin position="108"/>
        <end position="158"/>
    </location>
</feature>
<dbReference type="SMART" id="SM00324">
    <property type="entry name" value="RhoGAP"/>
    <property type="match status" value="1"/>
</dbReference>
<dbReference type="CDD" id="cd12923">
    <property type="entry name" value="iSH2_PI3K_IA_R"/>
    <property type="match status" value="1"/>
</dbReference>
<evidence type="ECO:0000256" key="2">
    <source>
        <dbReference type="ARBA" id="ARBA00022468"/>
    </source>
</evidence>
<dbReference type="InterPro" id="IPR001660">
    <property type="entry name" value="SAM"/>
</dbReference>
<dbReference type="SUPFAM" id="SSF48350">
    <property type="entry name" value="GTPase activation domain, GAP"/>
    <property type="match status" value="1"/>
</dbReference>
<evidence type="ECO:0000256" key="6">
    <source>
        <dbReference type="ARBA" id="ARBA00022833"/>
    </source>
</evidence>
<evidence type="ECO:0000256" key="1">
    <source>
        <dbReference type="ARBA" id="ARBA00009442"/>
    </source>
</evidence>
<keyword evidence="2" id="KW-0343">GTPase activation</keyword>
<dbReference type="InterPro" id="IPR000198">
    <property type="entry name" value="RhoGAP_dom"/>
</dbReference>
<evidence type="ECO:0000259" key="10">
    <source>
        <dbReference type="PROSITE" id="PS50081"/>
    </source>
</evidence>
<protein>
    <submittedName>
        <fullName evidence="13">Phosphatidylinositol-3-kinase p85 alpha</fullName>
    </submittedName>
</protein>
<dbReference type="EMBL" id="KP635379">
    <property type="protein sequence ID" value="AKK23736.1"/>
    <property type="molecule type" value="mRNA"/>
</dbReference>
<evidence type="ECO:0000256" key="7">
    <source>
        <dbReference type="PROSITE-ProRule" id="PRU00191"/>
    </source>
</evidence>
<dbReference type="AlphaFoldDB" id="A0A0H3W566"/>
<dbReference type="InterPro" id="IPR032498">
    <property type="entry name" value="PI3K_P85_iSH2"/>
</dbReference>
<dbReference type="SUPFAM" id="SSF55550">
    <property type="entry name" value="SH2 domain"/>
    <property type="match status" value="2"/>
</dbReference>
<keyword evidence="5" id="KW-0677">Repeat</keyword>
<keyword evidence="8" id="KW-0175">Coiled coil</keyword>
<dbReference type="PANTHER" id="PTHR46075">
    <property type="entry name" value="CHIMERIN FAMILY MEMBER"/>
    <property type="match status" value="1"/>
</dbReference>
<keyword evidence="13" id="KW-0418">Kinase</keyword>
<evidence type="ECO:0000313" key="13">
    <source>
        <dbReference type="EMBL" id="AKK23736.1"/>
    </source>
</evidence>
<dbReference type="PROSITE" id="PS00479">
    <property type="entry name" value="ZF_DAG_PE_1"/>
    <property type="match status" value="1"/>
</dbReference>
<dbReference type="CDD" id="cd09942">
    <property type="entry name" value="SH2_nSH2_p85_like"/>
    <property type="match status" value="1"/>
</dbReference>
<dbReference type="FunFam" id="1.10.150.50:FF:000146">
    <property type="entry name" value="Phosphatidylinositol 3-kinase regulatory subunit alpha-like Protein"/>
    <property type="match status" value="1"/>
</dbReference>
<dbReference type="CDD" id="cd09930">
    <property type="entry name" value="SH2_cSH2_p85_like"/>
    <property type="match status" value="1"/>
</dbReference>
<evidence type="ECO:0000256" key="8">
    <source>
        <dbReference type="SAM" id="Coils"/>
    </source>
</evidence>
<dbReference type="GO" id="GO:0046872">
    <property type="term" value="F:metal ion binding"/>
    <property type="evidence" value="ECO:0007669"/>
    <property type="project" value="UniProtKB-KW"/>
</dbReference>
<dbReference type="PROSITE" id="PS50238">
    <property type="entry name" value="RHOGAP"/>
    <property type="match status" value="1"/>
</dbReference>
<keyword evidence="7" id="KW-0727">SH2 domain</keyword>
<dbReference type="GO" id="GO:0016301">
    <property type="term" value="F:kinase activity"/>
    <property type="evidence" value="ECO:0007669"/>
    <property type="project" value="UniProtKB-KW"/>
</dbReference>
<dbReference type="FunFam" id="3.30.505.10:FF:000100">
    <property type="entry name" value="phosphatidylinositol 3-kinase regulatory subunit gamma"/>
    <property type="match status" value="1"/>
</dbReference>
<dbReference type="InterPro" id="IPR008936">
    <property type="entry name" value="Rho_GTPase_activation_prot"/>
</dbReference>
<evidence type="ECO:0000256" key="5">
    <source>
        <dbReference type="ARBA" id="ARBA00022737"/>
    </source>
</evidence>
<accession>A0A0H3W566</accession>
<evidence type="ECO:0000256" key="3">
    <source>
        <dbReference type="ARBA" id="ARBA00022553"/>
    </source>
</evidence>
<dbReference type="PROSITE" id="PS50105">
    <property type="entry name" value="SAM_DOMAIN"/>
    <property type="match status" value="1"/>
</dbReference>
<dbReference type="InterPro" id="IPR051854">
    <property type="entry name" value="Rho-type_GAP"/>
</dbReference>
<keyword evidence="4" id="KW-0479">Metal-binding</keyword>
<evidence type="ECO:0000259" key="9">
    <source>
        <dbReference type="PROSITE" id="PS50001"/>
    </source>
</evidence>
<dbReference type="OrthoDB" id="3175255at2759"/>
<evidence type="ECO:0000256" key="4">
    <source>
        <dbReference type="ARBA" id="ARBA00022723"/>
    </source>
</evidence>
<dbReference type="Gene3D" id="3.30.60.20">
    <property type="match status" value="1"/>
</dbReference>
<dbReference type="Gene3D" id="3.30.505.10">
    <property type="entry name" value="SH2 domain"/>
    <property type="match status" value="2"/>
</dbReference>
<dbReference type="PANTHER" id="PTHR46075:SF5">
    <property type="entry name" value="PHOSPHATIDYLINOSITOL 3-KINASE REGULATORY SUBUNIT ALPHA"/>
    <property type="match status" value="1"/>
</dbReference>
<dbReference type="PRINTS" id="PR00401">
    <property type="entry name" value="SH2DOMAIN"/>
</dbReference>
<dbReference type="Pfam" id="PF00130">
    <property type="entry name" value="C1_1"/>
    <property type="match status" value="1"/>
</dbReference>
<organism evidence="13">
    <name type="scientific">Nilaparvata lugens</name>
    <name type="common">Brown planthopper</name>
    <dbReference type="NCBI Taxonomy" id="108931"/>
    <lineage>
        <taxon>Eukaryota</taxon>
        <taxon>Metazoa</taxon>
        <taxon>Ecdysozoa</taxon>
        <taxon>Arthropoda</taxon>
        <taxon>Hexapoda</taxon>
        <taxon>Insecta</taxon>
        <taxon>Pterygota</taxon>
        <taxon>Neoptera</taxon>
        <taxon>Paraneoptera</taxon>
        <taxon>Hemiptera</taxon>
        <taxon>Auchenorrhyncha</taxon>
        <taxon>Fulgoroidea</taxon>
        <taxon>Delphacidae</taxon>
        <taxon>Delphacinae</taxon>
        <taxon>Nilaparvata</taxon>
    </lineage>
</organism>
<evidence type="ECO:0000259" key="11">
    <source>
        <dbReference type="PROSITE" id="PS50105"/>
    </source>
</evidence>
<dbReference type="Gene3D" id="1.10.150.50">
    <property type="entry name" value="Transcription Factor, Ets-1"/>
    <property type="match status" value="1"/>
</dbReference>
<dbReference type="InterPro" id="IPR035020">
    <property type="entry name" value="PI3kinase_P85_cSH2"/>
</dbReference>
<feature type="domain" description="SH2" evidence="9">
    <location>
        <begin position="426"/>
        <end position="520"/>
    </location>
</feature>
<dbReference type="FunFam" id="3.30.505.10:FF:000014">
    <property type="entry name" value="Phosphatidylinositol 3-kinase regulatory subunit alpha"/>
    <property type="match status" value="1"/>
</dbReference>
<dbReference type="PROSITE" id="PS50001">
    <property type="entry name" value="SH2"/>
    <property type="match status" value="2"/>
</dbReference>